<dbReference type="GO" id="GO:0003995">
    <property type="term" value="F:acyl-CoA dehydrogenase activity"/>
    <property type="evidence" value="ECO:0007669"/>
    <property type="project" value="TreeGrafter"/>
</dbReference>
<comment type="cofactor">
    <cofactor evidence="1">
        <name>FAD</name>
        <dbReference type="ChEBI" id="CHEBI:57692"/>
    </cofactor>
</comment>
<accession>A0A1H9SDU3</accession>
<name>A0A1H9SDU3_9PSEU</name>
<keyword evidence="5" id="KW-0560">Oxidoreductase</keyword>
<feature type="domain" description="Acyl-CoA dehydrogenase/oxidase C-terminal" evidence="6">
    <location>
        <begin position="193"/>
        <end position="305"/>
    </location>
</feature>
<evidence type="ECO:0000256" key="2">
    <source>
        <dbReference type="ARBA" id="ARBA00009347"/>
    </source>
</evidence>
<dbReference type="InterPro" id="IPR036250">
    <property type="entry name" value="AcylCo_DH-like_C"/>
</dbReference>
<reference evidence="9" key="1">
    <citation type="submission" date="2016-10" db="EMBL/GenBank/DDBJ databases">
        <authorList>
            <person name="Varghese N."/>
            <person name="Submissions S."/>
        </authorList>
    </citation>
    <scope>NUCLEOTIDE SEQUENCE [LARGE SCALE GENOMIC DNA]</scope>
    <source>
        <strain evidence="9">DSM 44437</strain>
    </source>
</reference>
<dbReference type="GO" id="GO:0050660">
    <property type="term" value="F:flavin adenine dinucleotide binding"/>
    <property type="evidence" value="ECO:0007669"/>
    <property type="project" value="InterPro"/>
</dbReference>
<protein>
    <recommendedName>
        <fullName evidence="10">Acyl-CoA dehydrogenase</fullName>
    </recommendedName>
</protein>
<dbReference type="PANTHER" id="PTHR43884:SF20">
    <property type="entry name" value="ACYL-COA DEHYDROGENASE FADE28"/>
    <property type="match status" value="1"/>
</dbReference>
<evidence type="ECO:0000313" key="8">
    <source>
        <dbReference type="EMBL" id="SER82755.1"/>
    </source>
</evidence>
<keyword evidence="3" id="KW-0285">Flavoprotein</keyword>
<dbReference type="EMBL" id="FOFV01000012">
    <property type="protein sequence ID" value="SER82755.1"/>
    <property type="molecule type" value="Genomic_DNA"/>
</dbReference>
<dbReference type="Gene3D" id="1.10.540.10">
    <property type="entry name" value="Acyl-CoA dehydrogenase/oxidase, N-terminal domain"/>
    <property type="match status" value="1"/>
</dbReference>
<dbReference type="SUPFAM" id="SSF56645">
    <property type="entry name" value="Acyl-CoA dehydrogenase NM domain-like"/>
    <property type="match status" value="1"/>
</dbReference>
<organism evidence="8 9">
    <name type="scientific">Lentzea albida</name>
    <dbReference type="NCBI Taxonomy" id="65499"/>
    <lineage>
        <taxon>Bacteria</taxon>
        <taxon>Bacillati</taxon>
        <taxon>Actinomycetota</taxon>
        <taxon>Actinomycetes</taxon>
        <taxon>Pseudonocardiales</taxon>
        <taxon>Pseudonocardiaceae</taxon>
        <taxon>Lentzea</taxon>
    </lineage>
</organism>
<dbReference type="SUPFAM" id="SSF47203">
    <property type="entry name" value="Acyl-CoA dehydrogenase C-terminal domain-like"/>
    <property type="match status" value="1"/>
</dbReference>
<evidence type="ECO:0000256" key="5">
    <source>
        <dbReference type="ARBA" id="ARBA00023002"/>
    </source>
</evidence>
<evidence type="ECO:0008006" key="10">
    <source>
        <dbReference type="Google" id="ProtNLM"/>
    </source>
</evidence>
<evidence type="ECO:0000259" key="7">
    <source>
        <dbReference type="Pfam" id="PF02771"/>
    </source>
</evidence>
<dbReference type="PANTHER" id="PTHR43884">
    <property type="entry name" value="ACYL-COA DEHYDROGENASE"/>
    <property type="match status" value="1"/>
</dbReference>
<dbReference type="InterPro" id="IPR013786">
    <property type="entry name" value="AcylCoA_DH/ox_N"/>
</dbReference>
<proteinExistence type="inferred from homology"/>
<sequence length="317" mass="34221">MTPEQLALRDAVRSLLAKHSDVRAAIETPHGYDKDVWARLTDIGVLPIPERYGGSGATRAETTIALEELGRTLTPSPLLASTLAVEALLAAENEEACERLLPRIADGTVATLIWPWHGTEYDLDGPARYVLNGDTAEIVLATDGTDLYEVDPGAAREHTPTMDQTRRLATVTPSGATRLGPWDPGVRDIALAALCAEQVGTAARALELTVEHTKTRVQFGRPIGSFQALKHRMADMHVLVETARSAAGAFTDEISAAVAKVYCSEALFEVAAEMVQLHGGIAITWEHDAHLYLKRAHGSGQLFGSPVMHLQRLKAKI</sequence>
<dbReference type="RefSeq" id="WP_089921209.1">
    <property type="nucleotide sequence ID" value="NZ_FOFV01000012.1"/>
</dbReference>
<evidence type="ECO:0000256" key="4">
    <source>
        <dbReference type="ARBA" id="ARBA00022827"/>
    </source>
</evidence>
<dbReference type="AlphaFoldDB" id="A0A1H9SDU3"/>
<gene>
    <name evidence="8" type="ORF">SAMN04488000_112103</name>
</gene>
<dbReference type="STRING" id="65499.SAMN04488000_112103"/>
<dbReference type="InterPro" id="IPR009075">
    <property type="entry name" value="AcylCo_DH/oxidase_C"/>
</dbReference>
<dbReference type="Pfam" id="PF02771">
    <property type="entry name" value="Acyl-CoA_dh_N"/>
    <property type="match status" value="1"/>
</dbReference>
<evidence type="ECO:0000313" key="9">
    <source>
        <dbReference type="Proteomes" id="UP000199503"/>
    </source>
</evidence>
<keyword evidence="4" id="KW-0274">FAD</keyword>
<evidence type="ECO:0000259" key="6">
    <source>
        <dbReference type="Pfam" id="PF00441"/>
    </source>
</evidence>
<dbReference type="InterPro" id="IPR009100">
    <property type="entry name" value="AcylCoA_DH/oxidase_NM_dom_sf"/>
</dbReference>
<dbReference type="Gene3D" id="1.20.140.10">
    <property type="entry name" value="Butyryl-CoA Dehydrogenase, subunit A, domain 3"/>
    <property type="match status" value="1"/>
</dbReference>
<dbReference type="InterPro" id="IPR037069">
    <property type="entry name" value="AcylCoA_DH/ox_N_sf"/>
</dbReference>
<keyword evidence="9" id="KW-1185">Reference proteome</keyword>
<evidence type="ECO:0000256" key="1">
    <source>
        <dbReference type="ARBA" id="ARBA00001974"/>
    </source>
</evidence>
<dbReference type="Pfam" id="PF00441">
    <property type="entry name" value="Acyl-CoA_dh_1"/>
    <property type="match status" value="1"/>
</dbReference>
<feature type="domain" description="Acyl-CoA dehydrogenase/oxidase N-terminal" evidence="7">
    <location>
        <begin position="2"/>
        <end position="107"/>
    </location>
</feature>
<comment type="similarity">
    <text evidence="2">Belongs to the acyl-CoA dehydrogenase family.</text>
</comment>
<dbReference type="OrthoDB" id="8677713at2"/>
<dbReference type="Proteomes" id="UP000199503">
    <property type="component" value="Unassembled WGS sequence"/>
</dbReference>
<evidence type="ECO:0000256" key="3">
    <source>
        <dbReference type="ARBA" id="ARBA00022630"/>
    </source>
</evidence>